<dbReference type="GO" id="GO:0000287">
    <property type="term" value="F:magnesium ion binding"/>
    <property type="evidence" value="ECO:0007669"/>
    <property type="project" value="InterPro"/>
</dbReference>
<evidence type="ECO:0008006" key="4">
    <source>
        <dbReference type="Google" id="ProtNLM"/>
    </source>
</evidence>
<accession>A0AA86VDW2</accession>
<name>A0AA86VDW2_9FABA</name>
<sequence length="193" mass="20795">MHFRVLAKALRLFGGDHVHSDTVVGVLPVVSGGHHWGNAPVANRVALKACVHPRNEERDLAREGNEIIRESSKWSAELAATCQGTKLGLYLEAYVQGGFFILGRKLQATYFLWATGRGVKNSSCTCQKLDGVGVVATWLCQSFVSAFFASLECCSCFQLHTTDGPDGGSTSATSLILNAEKDDSATSHLLNHT</sequence>
<dbReference type="SUPFAM" id="SSF51649">
    <property type="entry name" value="RuBisCo, C-terminal domain"/>
    <property type="match status" value="1"/>
</dbReference>
<evidence type="ECO:0000313" key="3">
    <source>
        <dbReference type="Proteomes" id="UP001189624"/>
    </source>
</evidence>
<dbReference type="InterPro" id="IPR033966">
    <property type="entry name" value="RuBisCO"/>
</dbReference>
<reference evidence="2" key="1">
    <citation type="submission" date="2023-10" db="EMBL/GenBank/DDBJ databases">
        <authorList>
            <person name="Domelevo Entfellner J.-B."/>
        </authorList>
    </citation>
    <scope>NUCLEOTIDE SEQUENCE</scope>
</reference>
<protein>
    <recommendedName>
        <fullName evidence="4">Ribulose-1,5-bisphosphate carboxylase/oxygenase large subunit</fullName>
    </recommendedName>
</protein>
<keyword evidence="1" id="KW-0488">Methylation</keyword>
<proteinExistence type="predicted"/>
<dbReference type="InterPro" id="IPR036376">
    <property type="entry name" value="RuBisCO_lsu_C_sf"/>
</dbReference>
<keyword evidence="3" id="KW-1185">Reference proteome</keyword>
<organism evidence="2 3">
    <name type="scientific">Sphenostylis stenocarpa</name>
    <dbReference type="NCBI Taxonomy" id="92480"/>
    <lineage>
        <taxon>Eukaryota</taxon>
        <taxon>Viridiplantae</taxon>
        <taxon>Streptophyta</taxon>
        <taxon>Embryophyta</taxon>
        <taxon>Tracheophyta</taxon>
        <taxon>Spermatophyta</taxon>
        <taxon>Magnoliopsida</taxon>
        <taxon>eudicotyledons</taxon>
        <taxon>Gunneridae</taxon>
        <taxon>Pentapetalae</taxon>
        <taxon>rosids</taxon>
        <taxon>fabids</taxon>
        <taxon>Fabales</taxon>
        <taxon>Fabaceae</taxon>
        <taxon>Papilionoideae</taxon>
        <taxon>50 kb inversion clade</taxon>
        <taxon>NPAAA clade</taxon>
        <taxon>indigoferoid/millettioid clade</taxon>
        <taxon>Phaseoleae</taxon>
        <taxon>Sphenostylis</taxon>
    </lineage>
</organism>
<dbReference type="PANTHER" id="PTHR42704">
    <property type="entry name" value="RIBULOSE BISPHOSPHATE CARBOXYLASE"/>
    <property type="match status" value="1"/>
</dbReference>
<dbReference type="PANTHER" id="PTHR42704:SF17">
    <property type="entry name" value="RIBULOSE BISPHOSPHATE CARBOXYLASE LARGE CHAIN"/>
    <property type="match status" value="1"/>
</dbReference>
<dbReference type="Gene3D" id="3.20.20.110">
    <property type="entry name" value="Ribulose bisphosphate carboxylase, large subunit, C-terminal domain"/>
    <property type="match status" value="1"/>
</dbReference>
<gene>
    <name evidence="2" type="ORF">AYBTSS11_LOCUS11149</name>
</gene>
<evidence type="ECO:0000256" key="1">
    <source>
        <dbReference type="ARBA" id="ARBA00022481"/>
    </source>
</evidence>
<evidence type="ECO:0000313" key="2">
    <source>
        <dbReference type="EMBL" id="CAJ1943043.1"/>
    </source>
</evidence>
<dbReference type="EMBL" id="OY731400">
    <property type="protein sequence ID" value="CAJ1943043.1"/>
    <property type="molecule type" value="Genomic_DNA"/>
</dbReference>
<dbReference type="Gramene" id="rna-AYBTSS11_LOCUS11149">
    <property type="protein sequence ID" value="CAJ1943043.1"/>
    <property type="gene ID" value="gene-AYBTSS11_LOCUS11149"/>
</dbReference>
<dbReference type="Proteomes" id="UP001189624">
    <property type="component" value="Chromosome 3"/>
</dbReference>
<dbReference type="AlphaFoldDB" id="A0AA86VDW2"/>